<dbReference type="EMBL" id="JALBWM010000189">
    <property type="protein sequence ID" value="MCO1336763.1"/>
    <property type="molecule type" value="Genomic_DNA"/>
</dbReference>
<gene>
    <name evidence="2" type="ORF">MO867_20765</name>
</gene>
<feature type="signal peptide" evidence="1">
    <location>
        <begin position="1"/>
        <end position="19"/>
    </location>
</feature>
<organism evidence="2 3">
    <name type="scientific">Microbulbifer okhotskensis</name>
    <dbReference type="NCBI Taxonomy" id="2926617"/>
    <lineage>
        <taxon>Bacteria</taxon>
        <taxon>Pseudomonadati</taxon>
        <taxon>Pseudomonadota</taxon>
        <taxon>Gammaproteobacteria</taxon>
        <taxon>Cellvibrionales</taxon>
        <taxon>Microbulbiferaceae</taxon>
        <taxon>Microbulbifer</taxon>
    </lineage>
</organism>
<name>A0A9X2J714_9GAMM</name>
<evidence type="ECO:0000313" key="3">
    <source>
        <dbReference type="Proteomes" id="UP001139028"/>
    </source>
</evidence>
<dbReference type="RefSeq" id="WP_252472661.1">
    <property type="nucleotide sequence ID" value="NZ_JALBWM010000189.1"/>
</dbReference>
<protein>
    <submittedName>
        <fullName evidence="2">Uncharacterized protein</fullName>
    </submittedName>
</protein>
<feature type="chain" id="PRO_5040753744" evidence="1">
    <location>
        <begin position="20"/>
        <end position="127"/>
    </location>
</feature>
<accession>A0A9X2J714</accession>
<evidence type="ECO:0000256" key="1">
    <source>
        <dbReference type="SAM" id="SignalP"/>
    </source>
</evidence>
<keyword evidence="1" id="KW-0732">Signal</keyword>
<evidence type="ECO:0000313" key="2">
    <source>
        <dbReference type="EMBL" id="MCO1336763.1"/>
    </source>
</evidence>
<dbReference type="Proteomes" id="UP001139028">
    <property type="component" value="Unassembled WGS sequence"/>
</dbReference>
<keyword evidence="3" id="KW-1185">Reference proteome</keyword>
<comment type="caution">
    <text evidence="2">The sequence shown here is derived from an EMBL/GenBank/DDBJ whole genome shotgun (WGS) entry which is preliminary data.</text>
</comment>
<sequence length="127" mass="13667">MKSFLIGASLILFSLAAQASENGAVCLDLDLDIPESEAKPVVKVAPILSKGNSKHLPTCIVVSFVLVAKPGSQGKALIPGNLKIEGSTDKAWKEPVKAAVSKWLYLSRGIEYRGRQYIIYRIPALTS</sequence>
<proteinExistence type="predicted"/>
<dbReference type="AlphaFoldDB" id="A0A9X2J714"/>
<reference evidence="2" key="1">
    <citation type="journal article" date="2022" name="Arch. Microbiol.">
        <title>Microbulbifer okhotskensis sp. nov., isolated from a deep bottom sediment of the Okhotsk Sea.</title>
        <authorList>
            <person name="Romanenko L."/>
            <person name="Kurilenko V."/>
            <person name="Otstavnykh N."/>
            <person name="Velansky P."/>
            <person name="Isaeva M."/>
            <person name="Mikhailov V."/>
        </authorList>
    </citation>
    <scope>NUCLEOTIDE SEQUENCE</scope>
    <source>
        <strain evidence="2">OS29</strain>
    </source>
</reference>